<keyword evidence="2" id="KW-0732">Signal</keyword>
<organism evidence="3 4">
    <name type="scientific">Micractinium conductrix</name>
    <dbReference type="NCBI Taxonomy" id="554055"/>
    <lineage>
        <taxon>Eukaryota</taxon>
        <taxon>Viridiplantae</taxon>
        <taxon>Chlorophyta</taxon>
        <taxon>core chlorophytes</taxon>
        <taxon>Trebouxiophyceae</taxon>
        <taxon>Chlorellales</taxon>
        <taxon>Chlorellaceae</taxon>
        <taxon>Chlorella clade</taxon>
        <taxon>Micractinium</taxon>
    </lineage>
</organism>
<feature type="transmembrane region" description="Helical" evidence="1">
    <location>
        <begin position="120"/>
        <end position="139"/>
    </location>
</feature>
<feature type="transmembrane region" description="Helical" evidence="1">
    <location>
        <begin position="79"/>
        <end position="99"/>
    </location>
</feature>
<evidence type="ECO:0000313" key="4">
    <source>
        <dbReference type="Proteomes" id="UP000239649"/>
    </source>
</evidence>
<accession>A0A2P6VGG0</accession>
<dbReference type="OrthoDB" id="513082at2759"/>
<dbReference type="Proteomes" id="UP000239649">
    <property type="component" value="Unassembled WGS sequence"/>
</dbReference>
<evidence type="ECO:0000256" key="2">
    <source>
        <dbReference type="SAM" id="SignalP"/>
    </source>
</evidence>
<feature type="signal peptide" evidence="2">
    <location>
        <begin position="1"/>
        <end position="26"/>
    </location>
</feature>
<proteinExistence type="predicted"/>
<dbReference type="AlphaFoldDB" id="A0A2P6VGG0"/>
<evidence type="ECO:0000256" key="1">
    <source>
        <dbReference type="SAM" id="Phobius"/>
    </source>
</evidence>
<feature type="chain" id="PRO_5015198884" evidence="2">
    <location>
        <begin position="27"/>
        <end position="324"/>
    </location>
</feature>
<name>A0A2P6VGG0_9CHLO</name>
<gene>
    <name evidence="3" type="ORF">C2E20_3691</name>
</gene>
<keyword evidence="1" id="KW-1133">Transmembrane helix</keyword>
<protein>
    <submittedName>
        <fullName evidence="3">Uncharacterized protein</fullName>
    </submittedName>
</protein>
<reference evidence="3 4" key="1">
    <citation type="journal article" date="2018" name="Plant J.">
        <title>Genome sequences of Chlorella sorokiniana UTEX 1602 and Micractinium conductrix SAG 241.80: implications to maltose excretion by a green alga.</title>
        <authorList>
            <person name="Arriola M.B."/>
            <person name="Velmurugan N."/>
            <person name="Zhang Y."/>
            <person name="Plunkett M.H."/>
            <person name="Hondzo H."/>
            <person name="Barney B.M."/>
        </authorList>
    </citation>
    <scope>NUCLEOTIDE SEQUENCE [LARGE SCALE GENOMIC DNA]</scope>
    <source>
        <strain evidence="3 4">SAG 241.80</strain>
    </source>
</reference>
<comment type="caution">
    <text evidence="3">The sequence shown here is derived from an EMBL/GenBank/DDBJ whole genome shotgun (WGS) entry which is preliminary data.</text>
</comment>
<dbReference type="EMBL" id="LHPF02000008">
    <property type="protein sequence ID" value="PSC73161.1"/>
    <property type="molecule type" value="Genomic_DNA"/>
</dbReference>
<keyword evidence="4" id="KW-1185">Reference proteome</keyword>
<keyword evidence="1" id="KW-0812">Transmembrane</keyword>
<sequence length="324" mass="33868">MLRGLALVAPALVLAGLGLLSRKAHKETVPPKPRRRVGRRAAAETAAAAAAAPAPSGAARAPATATLAITPAPAPSSGVATYLLLLLHSLLAATAITHADALYSLRPAGLDISNADWRRLVIVAVLASTAAGALAWLAARRHAYSAAAAAANAAAKAAAAGAGAGSAAPAPVASAPPQHLSGVWLKDKEASDSMDKACDAMQLGGIVRTAIKLIKGVQIEDRDGRWRMSVLSSILWFKVTETYSLDGTRAQFKRRDLRRGRHTGWVERCAATGGMLLRVEWDDPHGGHGIDHFHLAAPDVLHVDTTLATGGHAVHYRQVYRRKQ</sequence>
<evidence type="ECO:0000313" key="3">
    <source>
        <dbReference type="EMBL" id="PSC73161.1"/>
    </source>
</evidence>
<keyword evidence="1" id="KW-0472">Membrane</keyword>